<comment type="similarity">
    <text evidence="1">Belongs to the sigma-70 factor family. ECF subfamily.</text>
</comment>
<evidence type="ECO:0000313" key="7">
    <source>
        <dbReference type="Proteomes" id="UP001501237"/>
    </source>
</evidence>
<keyword evidence="2" id="KW-0805">Transcription regulation</keyword>
<keyword evidence="7" id="KW-1185">Reference proteome</keyword>
<dbReference type="Proteomes" id="UP001501237">
    <property type="component" value="Unassembled WGS sequence"/>
</dbReference>
<evidence type="ECO:0000256" key="4">
    <source>
        <dbReference type="ARBA" id="ARBA00023163"/>
    </source>
</evidence>
<dbReference type="Gene3D" id="1.10.10.10">
    <property type="entry name" value="Winged helix-like DNA-binding domain superfamily/Winged helix DNA-binding domain"/>
    <property type="match status" value="1"/>
</dbReference>
<comment type="caution">
    <text evidence="6">The sequence shown here is derived from an EMBL/GenBank/DDBJ whole genome shotgun (WGS) entry which is preliminary data.</text>
</comment>
<reference evidence="7" key="1">
    <citation type="journal article" date="2019" name="Int. J. Syst. Evol. Microbiol.">
        <title>The Global Catalogue of Microorganisms (GCM) 10K type strain sequencing project: providing services to taxonomists for standard genome sequencing and annotation.</title>
        <authorList>
            <consortium name="The Broad Institute Genomics Platform"/>
            <consortium name="The Broad Institute Genome Sequencing Center for Infectious Disease"/>
            <person name="Wu L."/>
            <person name="Ma J."/>
        </authorList>
    </citation>
    <scope>NUCLEOTIDE SEQUENCE [LARGE SCALE GENOMIC DNA]</scope>
    <source>
        <strain evidence="7">JCM 9377</strain>
    </source>
</reference>
<accession>A0ABP6Q7V9</accession>
<gene>
    <name evidence="6" type="ORF">GCM10010468_14440</name>
</gene>
<dbReference type="EMBL" id="BAAAUV010000003">
    <property type="protein sequence ID" value="GAA3201318.1"/>
    <property type="molecule type" value="Genomic_DNA"/>
</dbReference>
<evidence type="ECO:0000259" key="5">
    <source>
        <dbReference type="Pfam" id="PF08281"/>
    </source>
</evidence>
<name>A0ABP6Q7V9_9ACTN</name>
<evidence type="ECO:0000256" key="3">
    <source>
        <dbReference type="ARBA" id="ARBA00023082"/>
    </source>
</evidence>
<evidence type="ECO:0000256" key="2">
    <source>
        <dbReference type="ARBA" id="ARBA00023015"/>
    </source>
</evidence>
<dbReference type="SUPFAM" id="SSF88659">
    <property type="entry name" value="Sigma3 and sigma4 domains of RNA polymerase sigma factors"/>
    <property type="match status" value="1"/>
</dbReference>
<keyword evidence="4" id="KW-0804">Transcription</keyword>
<keyword evidence="3" id="KW-0731">Sigma factor</keyword>
<dbReference type="Pfam" id="PF08281">
    <property type="entry name" value="Sigma70_r4_2"/>
    <property type="match status" value="1"/>
</dbReference>
<dbReference type="CDD" id="cd06171">
    <property type="entry name" value="Sigma70_r4"/>
    <property type="match status" value="1"/>
</dbReference>
<evidence type="ECO:0000313" key="6">
    <source>
        <dbReference type="EMBL" id="GAA3201318.1"/>
    </source>
</evidence>
<evidence type="ECO:0000256" key="1">
    <source>
        <dbReference type="ARBA" id="ARBA00010641"/>
    </source>
</evidence>
<dbReference type="InterPro" id="IPR013249">
    <property type="entry name" value="RNA_pol_sigma70_r4_t2"/>
</dbReference>
<dbReference type="InterPro" id="IPR036388">
    <property type="entry name" value="WH-like_DNA-bd_sf"/>
</dbReference>
<dbReference type="RefSeq" id="WP_344823603.1">
    <property type="nucleotide sequence ID" value="NZ_BAAAUV010000003.1"/>
</dbReference>
<proteinExistence type="inferred from homology"/>
<sequence length="254" mass="27276">MPVVRRSENDDTAAVLRHALTLLNPRQREILALVAWEDLTVADAGRAIGVPPGTARRHLHEARTALRRAVKARAGGEDMFKRDIAAALYAVKGDLATARDRLAVSNLAPGADPRSDRARIEKLKAIAKARGEKYTPPAPPTAEQRKEITDNHIWTNAVDAPIAAPDNPQVRAGVLRVMATMPRVKVTETTTAGRPTLTLTDSWTVNGGQVETLVLDAATGQPVALSSSGSDVPPVTVYHRTSRVTLADVEAGRF</sequence>
<organism evidence="6 7">
    <name type="scientific">Actinocorallia longicatena</name>
    <dbReference type="NCBI Taxonomy" id="111803"/>
    <lineage>
        <taxon>Bacteria</taxon>
        <taxon>Bacillati</taxon>
        <taxon>Actinomycetota</taxon>
        <taxon>Actinomycetes</taxon>
        <taxon>Streptosporangiales</taxon>
        <taxon>Thermomonosporaceae</taxon>
        <taxon>Actinocorallia</taxon>
    </lineage>
</organism>
<dbReference type="InterPro" id="IPR013324">
    <property type="entry name" value="RNA_pol_sigma_r3/r4-like"/>
</dbReference>
<protein>
    <recommendedName>
        <fullName evidence="5">RNA polymerase sigma factor 70 region 4 type 2 domain-containing protein</fullName>
    </recommendedName>
</protein>
<feature type="domain" description="RNA polymerase sigma factor 70 region 4 type 2" evidence="5">
    <location>
        <begin position="16"/>
        <end position="66"/>
    </location>
</feature>